<dbReference type="InterPro" id="IPR006905">
    <property type="entry name" value="Flavin_halogenase"/>
</dbReference>
<gene>
    <name evidence="1" type="ORF">NS355_05195</name>
</gene>
<evidence type="ECO:0000313" key="1">
    <source>
        <dbReference type="EMBL" id="KTW00186.1"/>
    </source>
</evidence>
<dbReference type="PANTHER" id="PTHR43747:SF4">
    <property type="entry name" value="FLAVIN-DEPENDENT TRYPTOPHAN HALOGENASE"/>
    <property type="match status" value="1"/>
</dbReference>
<dbReference type="Pfam" id="PF04820">
    <property type="entry name" value="Trp_halogenase"/>
    <property type="match status" value="1"/>
</dbReference>
<protein>
    <submittedName>
        <fullName evidence="1">Tryptophan halogenase</fullName>
    </submittedName>
</protein>
<dbReference type="Proteomes" id="UP000073923">
    <property type="component" value="Unassembled WGS sequence"/>
</dbReference>
<proteinExistence type="predicted"/>
<sequence length="489" mass="52373">MSAPIRHVLVAGSGLTAWSAAAALKRRAPFLDVTLLATPPAADALADRIACTLPSLPGFLADLGIGEDDGVTRTGAGYRLGSRFSGWAEGLPDYVHAYDGYGHAIGPAAFHLHWVRAARDGHAAPFDAYCPAAQLARAGGFVPPSPGTPFAGQDYGLTLDLPRQVAMMRAFALHVGVHEVTDSIAQVQVDTTGHVTAIAVQHGPALTAHLYIDATGPAALLRGSIDDAWQDWRDWLPCDRVLLGTQVLGEGAPVLTPVIAHAAGWRWSSGEQVGMAYGSEHLSDPEAAAMLTRDGTVVDAPIVIRPGTRPQAWRGNCIAIGDAATQVEPLEWCNLHLALSAIDRLVTMLPDTAMAEVEAADFNRQTLAEAERVRDFLAAHYRTARRPEPMWQAVAQAEPPSSLAHTLGQFGERGRLPFYEEETFTRDSWAAILLGQGYLPRRIDPLVHGIPAPQVDAAMARMTDAIAAALPHVPAHAQWRAAQMRRLAR</sequence>
<name>A0A147IWU6_9SPHN</name>
<reference evidence="1 2" key="1">
    <citation type="journal article" date="2016" name="Front. Microbiol.">
        <title>Genomic Resource of Rice Seed Associated Bacteria.</title>
        <authorList>
            <person name="Midha S."/>
            <person name="Bansal K."/>
            <person name="Sharma S."/>
            <person name="Kumar N."/>
            <person name="Patil P.P."/>
            <person name="Chaudhry V."/>
            <person name="Patil P.B."/>
        </authorList>
    </citation>
    <scope>NUCLEOTIDE SEQUENCE [LARGE SCALE GENOMIC DNA]</scope>
    <source>
        <strain evidence="1 2">NS355</strain>
    </source>
</reference>
<dbReference type="RefSeq" id="WP_058744724.1">
    <property type="nucleotide sequence ID" value="NZ_LDTF01000017.1"/>
</dbReference>
<evidence type="ECO:0000313" key="2">
    <source>
        <dbReference type="Proteomes" id="UP000073923"/>
    </source>
</evidence>
<dbReference type="SUPFAM" id="SSF51905">
    <property type="entry name" value="FAD/NAD(P)-binding domain"/>
    <property type="match status" value="1"/>
</dbReference>
<dbReference type="EMBL" id="LDTF01000017">
    <property type="protein sequence ID" value="KTW00186.1"/>
    <property type="molecule type" value="Genomic_DNA"/>
</dbReference>
<dbReference type="InterPro" id="IPR050816">
    <property type="entry name" value="Flavin-dep_Halogenase_NPB"/>
</dbReference>
<dbReference type="PANTHER" id="PTHR43747">
    <property type="entry name" value="FAD-BINDING PROTEIN"/>
    <property type="match status" value="1"/>
</dbReference>
<dbReference type="GO" id="GO:0004497">
    <property type="term" value="F:monooxygenase activity"/>
    <property type="evidence" value="ECO:0007669"/>
    <property type="project" value="InterPro"/>
</dbReference>
<dbReference type="Gene3D" id="3.50.50.60">
    <property type="entry name" value="FAD/NAD(P)-binding domain"/>
    <property type="match status" value="1"/>
</dbReference>
<organism evidence="1 2">
    <name type="scientific">Sphingomonas yabuuchiae</name>
    <dbReference type="NCBI Taxonomy" id="172044"/>
    <lineage>
        <taxon>Bacteria</taxon>
        <taxon>Pseudomonadati</taxon>
        <taxon>Pseudomonadota</taxon>
        <taxon>Alphaproteobacteria</taxon>
        <taxon>Sphingomonadales</taxon>
        <taxon>Sphingomonadaceae</taxon>
        <taxon>Sphingomonas</taxon>
    </lineage>
</organism>
<comment type="caution">
    <text evidence="1">The sequence shown here is derived from an EMBL/GenBank/DDBJ whole genome shotgun (WGS) entry which is preliminary data.</text>
</comment>
<dbReference type="OrthoDB" id="462203at2"/>
<dbReference type="InterPro" id="IPR036188">
    <property type="entry name" value="FAD/NAD-bd_sf"/>
</dbReference>
<dbReference type="PATRIC" id="fig|172044.3.peg.733"/>
<dbReference type="AlphaFoldDB" id="A0A147IWU6"/>
<accession>A0A147IWU6</accession>